<accession>A0ACC0YRI8</accession>
<keyword evidence="2" id="KW-1185">Reference proteome</keyword>
<reference evidence="2" key="1">
    <citation type="journal article" date="2023" name="G3 (Bethesda)">
        <title>Genome assembly and association tests identify interacting loci associated with vigor, precocity, and sex in interspecific pistachio rootstocks.</title>
        <authorList>
            <person name="Palmer W."/>
            <person name="Jacygrad E."/>
            <person name="Sagayaradj S."/>
            <person name="Cavanaugh K."/>
            <person name="Han R."/>
            <person name="Bertier L."/>
            <person name="Beede B."/>
            <person name="Kafkas S."/>
            <person name="Golino D."/>
            <person name="Preece J."/>
            <person name="Michelmore R."/>
        </authorList>
    </citation>
    <scope>NUCLEOTIDE SEQUENCE [LARGE SCALE GENOMIC DNA]</scope>
</reference>
<dbReference type="EMBL" id="CM047740">
    <property type="protein sequence ID" value="KAJ0040805.1"/>
    <property type="molecule type" value="Genomic_DNA"/>
</dbReference>
<dbReference type="Proteomes" id="UP001163603">
    <property type="component" value="Chromosome 5"/>
</dbReference>
<evidence type="ECO:0000313" key="2">
    <source>
        <dbReference type="Proteomes" id="UP001163603"/>
    </source>
</evidence>
<protein>
    <submittedName>
        <fullName evidence="1">Uncharacterized protein</fullName>
    </submittedName>
</protein>
<sequence length="98" mass="11269">MLHIPLVHVNEFPPSCPPEAYFYRLSSVVEHFGRVGSGHYTVYRSVRADSRIEDPDKHFETPSSHWFCISDSEVHSVSEKDVLTAEASLLFYERIIES</sequence>
<name>A0ACC0YRI8_9ROSI</name>
<proteinExistence type="predicted"/>
<gene>
    <name evidence="1" type="ORF">Pint_27038</name>
</gene>
<evidence type="ECO:0000313" key="1">
    <source>
        <dbReference type="EMBL" id="KAJ0040805.1"/>
    </source>
</evidence>
<comment type="caution">
    <text evidence="1">The sequence shown here is derived from an EMBL/GenBank/DDBJ whole genome shotgun (WGS) entry which is preliminary data.</text>
</comment>
<organism evidence="1 2">
    <name type="scientific">Pistacia integerrima</name>
    <dbReference type="NCBI Taxonomy" id="434235"/>
    <lineage>
        <taxon>Eukaryota</taxon>
        <taxon>Viridiplantae</taxon>
        <taxon>Streptophyta</taxon>
        <taxon>Embryophyta</taxon>
        <taxon>Tracheophyta</taxon>
        <taxon>Spermatophyta</taxon>
        <taxon>Magnoliopsida</taxon>
        <taxon>eudicotyledons</taxon>
        <taxon>Gunneridae</taxon>
        <taxon>Pentapetalae</taxon>
        <taxon>rosids</taxon>
        <taxon>malvids</taxon>
        <taxon>Sapindales</taxon>
        <taxon>Anacardiaceae</taxon>
        <taxon>Pistacia</taxon>
    </lineage>
</organism>